<keyword evidence="3" id="KW-1185">Reference proteome</keyword>
<gene>
    <name evidence="2" type="ORF">OXPF_36870</name>
</gene>
<evidence type="ECO:0000313" key="2">
    <source>
        <dbReference type="EMBL" id="KPU42918.1"/>
    </source>
</evidence>
<dbReference type="PATRIC" id="fig|36849.3.peg.3894"/>
<keyword evidence="1" id="KW-1133">Transmembrane helix</keyword>
<dbReference type="EMBL" id="LKET01000051">
    <property type="protein sequence ID" value="KPU42918.1"/>
    <property type="molecule type" value="Genomic_DNA"/>
</dbReference>
<keyword evidence="1" id="KW-0472">Membrane</keyword>
<reference evidence="2 3" key="1">
    <citation type="submission" date="2015-09" db="EMBL/GenBank/DDBJ databases">
        <title>Genome sequence of Oxobacter pfennigii DSM 3222.</title>
        <authorList>
            <person name="Poehlein A."/>
            <person name="Bengelsdorf F.R."/>
            <person name="Schiel-Bengelsdorf B."/>
            <person name="Duerre P."/>
            <person name="Daniel R."/>
        </authorList>
    </citation>
    <scope>NUCLEOTIDE SEQUENCE [LARGE SCALE GENOMIC DNA]</scope>
    <source>
        <strain evidence="2 3">DSM 3222</strain>
    </source>
</reference>
<evidence type="ECO:0000256" key="1">
    <source>
        <dbReference type="SAM" id="Phobius"/>
    </source>
</evidence>
<dbReference type="AlphaFoldDB" id="A0A0P8W2X7"/>
<accession>A0A0P8W2X7</accession>
<evidence type="ECO:0000313" key="3">
    <source>
        <dbReference type="Proteomes" id="UP000050326"/>
    </source>
</evidence>
<proteinExistence type="predicted"/>
<name>A0A0P8W2X7_9CLOT</name>
<organism evidence="2 3">
    <name type="scientific">Oxobacter pfennigii</name>
    <dbReference type="NCBI Taxonomy" id="36849"/>
    <lineage>
        <taxon>Bacteria</taxon>
        <taxon>Bacillati</taxon>
        <taxon>Bacillota</taxon>
        <taxon>Clostridia</taxon>
        <taxon>Eubacteriales</taxon>
        <taxon>Clostridiaceae</taxon>
        <taxon>Oxobacter</taxon>
    </lineage>
</organism>
<comment type="caution">
    <text evidence="2">The sequence shown here is derived from an EMBL/GenBank/DDBJ whole genome shotgun (WGS) entry which is preliminary data.</text>
</comment>
<feature type="transmembrane region" description="Helical" evidence="1">
    <location>
        <begin position="59"/>
        <end position="83"/>
    </location>
</feature>
<sequence>MRKDWLRFIMKNKNYNVDLLLKNALSSTEIPPTDLVQKVKYELSKEEPILRKSAIRPSFSAAAAVVMALVFVTTTAFAAWYFLSPSDVADRLESPVLAEAFRSDDALLVNETKFKGGYDVTFLGIVSGKGLTELDGTVDTAKSYAVVAIAKQEGSMPDTSGEDFGNVPFFVSPLIKGQKPWLYNIASMNGGYSACVVDGVMYRLIDCDSLEMFADRGLELIVSSTNFYSTKAYNYDEATGLVTPNPDFDGVNLVFDLPLDPAKGDFEKARQYLDTLWDDKETDGRKDALEKTSSDDKSYELYEDGEKGIGISQVMTYEEYKAWMEQKLAETQELVDKGDYSASSMELDRRDYEDKLEKVRKGATLTITEFKDGSYSVIITYPKTGGSITRDAGGSIIVGN</sequence>
<evidence type="ECO:0008006" key="4">
    <source>
        <dbReference type="Google" id="ProtNLM"/>
    </source>
</evidence>
<protein>
    <recommendedName>
        <fullName evidence="4">DUF4179 domain-containing protein</fullName>
    </recommendedName>
</protein>
<keyword evidence="1" id="KW-0812">Transmembrane</keyword>
<dbReference type="Proteomes" id="UP000050326">
    <property type="component" value="Unassembled WGS sequence"/>
</dbReference>